<gene>
    <name evidence="2" type="ORF">PR001_g14589</name>
</gene>
<organism evidence="2 3">
    <name type="scientific">Phytophthora rubi</name>
    <dbReference type="NCBI Taxonomy" id="129364"/>
    <lineage>
        <taxon>Eukaryota</taxon>
        <taxon>Sar</taxon>
        <taxon>Stramenopiles</taxon>
        <taxon>Oomycota</taxon>
        <taxon>Peronosporomycetes</taxon>
        <taxon>Peronosporales</taxon>
        <taxon>Peronosporaceae</taxon>
        <taxon>Phytophthora</taxon>
    </lineage>
</organism>
<sequence length="366" mass="41354">MGDGVGQCETLCGECTGRQDIVASKVAWTAESGGYNRAYPGRQSTVLEQTSLAVRDQTKISGRQCRKRRRADRLLNEQALVDAQRDSYQVKRRGRSCMCCYEDERAVALLARTGVSALTVEPTRALPSEEDAVLDYLHTSGIDTNQDPVKSYKELPSYEQFVYALLAIKYVNEPQTCKQAIASGEAAQWGKAMDSEIDSHEANETWVLVPRPRGRNILENRWVYVIKYKPDGPVDRFKARLVIKGFVQKNGIDYTEIFAPVVRMEILRLLLALAAAMDWEVEEMDGKTAFLNGFLKEEIYMEQPVGYVQPGKEDHVCVFRKSLRSQTSTACLVQHLLRSHDGGRLRAAYQGPLRVHQDKGQRDLYH</sequence>
<dbReference type="EMBL" id="QXFV01001054">
    <property type="protein sequence ID" value="KAE9016675.1"/>
    <property type="molecule type" value="Genomic_DNA"/>
</dbReference>
<accession>A0A6A3LE87</accession>
<dbReference type="InterPro" id="IPR013103">
    <property type="entry name" value="RVT_2"/>
</dbReference>
<reference evidence="2 3" key="1">
    <citation type="submission" date="2018-09" db="EMBL/GenBank/DDBJ databases">
        <title>Genomic investigation of the strawberry pathogen Phytophthora fragariae indicates pathogenicity is determined by transcriptional variation in three key races.</title>
        <authorList>
            <person name="Adams T.M."/>
            <person name="Armitage A.D."/>
            <person name="Sobczyk M.K."/>
            <person name="Bates H.J."/>
            <person name="Dunwell J.M."/>
            <person name="Nellist C.F."/>
            <person name="Harrison R.J."/>
        </authorList>
    </citation>
    <scope>NUCLEOTIDE SEQUENCE [LARGE SCALE GENOMIC DNA]</scope>
    <source>
        <strain evidence="2 3">SCRP249</strain>
    </source>
</reference>
<evidence type="ECO:0000259" key="1">
    <source>
        <dbReference type="Pfam" id="PF07727"/>
    </source>
</evidence>
<name>A0A6A3LE87_9STRA</name>
<comment type="caution">
    <text evidence="2">The sequence shown here is derived from an EMBL/GenBank/DDBJ whole genome shotgun (WGS) entry which is preliminary data.</text>
</comment>
<feature type="domain" description="Reverse transcriptase Ty1/copia-type" evidence="1">
    <location>
        <begin position="203"/>
        <end position="324"/>
    </location>
</feature>
<protein>
    <recommendedName>
        <fullName evidence="1">Reverse transcriptase Ty1/copia-type domain-containing protein</fullName>
    </recommendedName>
</protein>
<dbReference type="Proteomes" id="UP000429607">
    <property type="component" value="Unassembled WGS sequence"/>
</dbReference>
<dbReference type="AlphaFoldDB" id="A0A6A3LE87"/>
<dbReference type="Pfam" id="PF07727">
    <property type="entry name" value="RVT_2"/>
    <property type="match status" value="1"/>
</dbReference>
<evidence type="ECO:0000313" key="3">
    <source>
        <dbReference type="Proteomes" id="UP000429607"/>
    </source>
</evidence>
<proteinExistence type="predicted"/>
<evidence type="ECO:0000313" key="2">
    <source>
        <dbReference type="EMBL" id="KAE9016675.1"/>
    </source>
</evidence>